<keyword evidence="2" id="KW-1133">Transmembrane helix</keyword>
<evidence type="ECO:0000256" key="1">
    <source>
        <dbReference type="ARBA" id="ARBA00022748"/>
    </source>
</evidence>
<protein>
    <recommendedName>
        <fullName evidence="2">Cytochrome c-type biogenesis protein</fullName>
    </recommendedName>
</protein>
<keyword evidence="2" id="KW-0349">Heme</keyword>
<feature type="region of interest" description="Disordered" evidence="3">
    <location>
        <begin position="158"/>
        <end position="178"/>
    </location>
</feature>
<keyword evidence="2" id="KW-0812">Transmembrane</keyword>
<feature type="chain" id="PRO_5044985307" description="Cytochrome c-type biogenesis protein" evidence="2">
    <location>
        <begin position="26"/>
        <end position="178"/>
    </location>
</feature>
<gene>
    <name evidence="5" type="ORF">KRX52_17475</name>
</gene>
<comment type="function">
    <text evidence="2">Possible subunit of a heme lyase.</text>
</comment>
<name>A0ABS6N0K5_9GAMM</name>
<dbReference type="RefSeq" id="WP_217683018.1">
    <property type="nucleotide sequence ID" value="NZ_JAHRGL010000062.1"/>
</dbReference>
<dbReference type="PANTHER" id="PTHR47870">
    <property type="entry name" value="CYTOCHROME C-TYPE BIOGENESIS PROTEIN CCMH"/>
    <property type="match status" value="1"/>
</dbReference>
<dbReference type="InterPro" id="IPR005616">
    <property type="entry name" value="CcmH/CycL/Ccl2/NrfF_N"/>
</dbReference>
<evidence type="ECO:0000313" key="5">
    <source>
        <dbReference type="EMBL" id="MBV2134572.1"/>
    </source>
</evidence>
<feature type="signal peptide" evidence="2">
    <location>
        <begin position="1"/>
        <end position="25"/>
    </location>
</feature>
<keyword evidence="6" id="KW-1185">Reference proteome</keyword>
<comment type="caution">
    <text evidence="5">The sequence shown here is derived from an EMBL/GenBank/DDBJ whole genome shotgun (WGS) entry which is preliminary data.</text>
</comment>
<dbReference type="Pfam" id="PF03918">
    <property type="entry name" value="CcmH"/>
    <property type="match status" value="1"/>
</dbReference>
<dbReference type="EMBL" id="JAHRGL010000062">
    <property type="protein sequence ID" value="MBV2134572.1"/>
    <property type="molecule type" value="Genomic_DNA"/>
</dbReference>
<keyword evidence="2" id="KW-0732">Signal</keyword>
<evidence type="ECO:0000256" key="3">
    <source>
        <dbReference type="SAM" id="MobiDB-lite"/>
    </source>
</evidence>
<organism evidence="5 6">
    <name type="scientific">Geopseudomonas aromaticivorans</name>
    <dbReference type="NCBI Taxonomy" id="2849492"/>
    <lineage>
        <taxon>Bacteria</taxon>
        <taxon>Pseudomonadati</taxon>
        <taxon>Pseudomonadota</taxon>
        <taxon>Gammaproteobacteria</taxon>
        <taxon>Pseudomonadales</taxon>
        <taxon>Pseudomonadaceae</taxon>
        <taxon>Geopseudomonas</taxon>
    </lineage>
</organism>
<keyword evidence="1" id="KW-0201">Cytochrome c-type biogenesis</keyword>
<dbReference type="PANTHER" id="PTHR47870:SF1">
    <property type="entry name" value="CYTOCHROME C-TYPE BIOGENESIS PROTEIN CCMH"/>
    <property type="match status" value="1"/>
</dbReference>
<dbReference type="CDD" id="cd16378">
    <property type="entry name" value="CcmH_N"/>
    <property type="match status" value="1"/>
</dbReference>
<evidence type="ECO:0000259" key="4">
    <source>
        <dbReference type="Pfam" id="PF03918"/>
    </source>
</evidence>
<keyword evidence="2" id="KW-0472">Membrane</keyword>
<dbReference type="InterPro" id="IPR051263">
    <property type="entry name" value="C-type_cytochrome_biogenesis"/>
</dbReference>
<accession>A0ABS6N0K5</accession>
<comment type="similarity">
    <text evidence="2">Belongs to the CcmH/CycL/Ccl2/NrfF family.</text>
</comment>
<keyword evidence="2" id="KW-0408">Iron</keyword>
<feature type="transmembrane region" description="Helical" evidence="2">
    <location>
        <begin position="110"/>
        <end position="131"/>
    </location>
</feature>
<evidence type="ECO:0000256" key="2">
    <source>
        <dbReference type="RuleBase" id="RU364112"/>
    </source>
</evidence>
<proteinExistence type="inferred from homology"/>
<evidence type="ECO:0000313" key="6">
    <source>
        <dbReference type="Proteomes" id="UP000813068"/>
    </source>
</evidence>
<feature type="domain" description="CcmH/CycL/Ccl2/NrfF N-terminal" evidence="4">
    <location>
        <begin position="15"/>
        <end position="157"/>
    </location>
</feature>
<feature type="compositionally biased region" description="Polar residues" evidence="3">
    <location>
        <begin position="158"/>
        <end position="169"/>
    </location>
</feature>
<dbReference type="Proteomes" id="UP000813068">
    <property type="component" value="Unassembled WGS sequence"/>
</dbReference>
<sequence>MKRLLSNRWLAGGLLGLTLSLGAHAAIDTYEFKDEGDRARYRTLTEELRCPKCQNQNIADSDAPIAMDLRREIHRMLGEGKSNDEIVDFLVARYGDFVRYNPPVNARTWLLWYGPWLLLGGGLGVLALIVLRRRRPAASGQGADLSAEERARLEQLLKNSVHTSSAEQSSADHTKADR</sequence>
<keyword evidence="2" id="KW-0479">Metal-binding</keyword>
<reference evidence="5 6" key="1">
    <citation type="submission" date="2021-06" db="EMBL/GenBank/DDBJ databases">
        <title>Differences between aerobic and microaerobic xylene degrading microbial communities.</title>
        <authorList>
            <person name="Banerjee S."/>
            <person name="Tancsics A."/>
        </authorList>
    </citation>
    <scope>NUCLEOTIDE SEQUENCE [LARGE SCALE GENOMIC DNA]</scope>
    <source>
        <strain evidence="5 6">MAP12</strain>
    </source>
</reference>